<reference evidence="8 9" key="1">
    <citation type="submission" date="2021-01" db="EMBL/GenBank/DDBJ databases">
        <title>Prevotella A2931 sp. nov.</title>
        <authorList>
            <person name="Buhl M."/>
            <person name="Oberhettinger P."/>
        </authorList>
    </citation>
    <scope>NUCLEOTIDE SEQUENCE [LARGE SCALE GENOMIC DNA]</scope>
    <source>
        <strain evidence="8 9">A2931</strain>
    </source>
</reference>
<dbReference type="Pfam" id="PF07610">
    <property type="entry name" value="DUF1573"/>
    <property type="match status" value="1"/>
</dbReference>
<evidence type="ECO:0000313" key="9">
    <source>
        <dbReference type="Proteomes" id="UP000664265"/>
    </source>
</evidence>
<evidence type="ECO:0000256" key="5">
    <source>
        <dbReference type="ARBA" id="ARBA00023273"/>
    </source>
</evidence>
<dbReference type="Gene3D" id="2.60.40.10">
    <property type="entry name" value="Immunoglobulins"/>
    <property type="match status" value="3"/>
</dbReference>
<feature type="signal peptide" evidence="6">
    <location>
        <begin position="1"/>
        <end position="19"/>
    </location>
</feature>
<dbReference type="Proteomes" id="UP000664265">
    <property type="component" value="Unassembled WGS sequence"/>
</dbReference>
<evidence type="ECO:0000256" key="4">
    <source>
        <dbReference type="ARBA" id="ARBA00023069"/>
    </source>
</evidence>
<keyword evidence="5" id="KW-0966">Cell projection</keyword>
<dbReference type="PANTHER" id="PTHR37833:SF1">
    <property type="entry name" value="SIGNAL PEPTIDE PROTEIN"/>
    <property type="match status" value="1"/>
</dbReference>
<dbReference type="PANTHER" id="PTHR37833">
    <property type="entry name" value="LIPOPROTEIN-RELATED"/>
    <property type="match status" value="1"/>
</dbReference>
<evidence type="ECO:0000259" key="7">
    <source>
        <dbReference type="Pfam" id="PF22544"/>
    </source>
</evidence>
<gene>
    <name evidence="8" type="ORF">JHU38_11440</name>
</gene>
<name>A0ABS3M891_9BACT</name>
<keyword evidence="3" id="KW-0963">Cytoplasm</keyword>
<evidence type="ECO:0000256" key="6">
    <source>
        <dbReference type="SAM" id="SignalP"/>
    </source>
</evidence>
<dbReference type="InterPro" id="IPR013783">
    <property type="entry name" value="Ig-like_fold"/>
</dbReference>
<dbReference type="InterPro" id="IPR011467">
    <property type="entry name" value="DUF1573"/>
</dbReference>
<keyword evidence="9" id="KW-1185">Reference proteome</keyword>
<dbReference type="InterPro" id="IPR053879">
    <property type="entry name" value="HYDIN_VesB_CFA65-like_Ig"/>
</dbReference>
<proteinExistence type="predicted"/>
<feature type="chain" id="PRO_5047251066" evidence="6">
    <location>
        <begin position="20"/>
        <end position="351"/>
    </location>
</feature>
<sequence>MKKAILLSLLVVSSLSGVAQKLSVEKESINVGQVLYRNPVTVEFKLTNKGYKPLRIEKVRTSCGCTTVAYANETIAGGKEYILKATYDAATLGHFQKEIGLYINDRKRPLMLKIRGVVVDELKDYIGNYPYDLGDLKTDKNQIEFDDINRGDRPSVKIHIYNNGDQVAEPQVMHLPNYLTAEIAPSKIAPRHQGEVILTLDTKKLRDLGLSQTSVYLGFAPGEKVSSETELPVTAVLLPSFQNMTREELAQAPKLKLSTENLDLGEFHEKKKLKGMIEIFNAGQTTLEIRNLQMFTTGLEVALNKTKIAPRESAKLKIAATRDIRKVQRPRVLMITNDPEHPKVIININVK</sequence>
<keyword evidence="4" id="KW-0969">Cilium</keyword>
<evidence type="ECO:0000313" key="8">
    <source>
        <dbReference type="EMBL" id="MBO1364368.1"/>
    </source>
</evidence>
<dbReference type="Pfam" id="PF22544">
    <property type="entry name" value="HYDIN_VesB_CFA65-like_Ig"/>
    <property type="match status" value="1"/>
</dbReference>
<organism evidence="8 9">
    <name type="scientific">Prevotella illustrans</name>
    <dbReference type="NCBI Taxonomy" id="2800387"/>
    <lineage>
        <taxon>Bacteria</taxon>
        <taxon>Pseudomonadati</taxon>
        <taxon>Bacteroidota</taxon>
        <taxon>Bacteroidia</taxon>
        <taxon>Bacteroidales</taxon>
        <taxon>Prevotellaceae</taxon>
        <taxon>Prevotella</taxon>
    </lineage>
</organism>
<protein>
    <submittedName>
        <fullName evidence="8">DUF1573 domain-containing protein</fullName>
    </submittedName>
</protein>
<accession>A0ABS3M891</accession>
<dbReference type="EMBL" id="JAERMS010000054">
    <property type="protein sequence ID" value="MBO1364368.1"/>
    <property type="molecule type" value="Genomic_DNA"/>
</dbReference>
<evidence type="ECO:0000256" key="2">
    <source>
        <dbReference type="ARBA" id="ARBA00004496"/>
    </source>
</evidence>
<evidence type="ECO:0000256" key="3">
    <source>
        <dbReference type="ARBA" id="ARBA00022490"/>
    </source>
</evidence>
<comment type="subcellular location">
    <subcellularLocation>
        <location evidence="1">Cell projection</location>
        <location evidence="1">Cilium</location>
    </subcellularLocation>
    <subcellularLocation>
        <location evidence="2">Cytoplasm</location>
    </subcellularLocation>
</comment>
<dbReference type="RefSeq" id="WP_107581183.1">
    <property type="nucleotide sequence ID" value="NZ_JAERMS010000054.1"/>
</dbReference>
<evidence type="ECO:0000256" key="1">
    <source>
        <dbReference type="ARBA" id="ARBA00004138"/>
    </source>
</evidence>
<comment type="caution">
    <text evidence="8">The sequence shown here is derived from an EMBL/GenBank/DDBJ whole genome shotgun (WGS) entry which is preliminary data.</text>
</comment>
<feature type="domain" description="HYDIN/VesB/CFA65-like Ig-like" evidence="7">
    <location>
        <begin position="253"/>
        <end position="348"/>
    </location>
</feature>
<keyword evidence="6" id="KW-0732">Signal</keyword>